<gene>
    <name evidence="3" type="ORF">BCR44DRAFT_38798</name>
</gene>
<feature type="region of interest" description="Disordered" evidence="1">
    <location>
        <begin position="507"/>
        <end position="531"/>
    </location>
</feature>
<dbReference type="EMBL" id="MCFL01000108">
    <property type="protein sequence ID" value="ORZ30029.1"/>
    <property type="molecule type" value="Genomic_DNA"/>
</dbReference>
<keyword evidence="2" id="KW-1133">Transmembrane helix</keyword>
<dbReference type="Proteomes" id="UP000193411">
    <property type="component" value="Unassembled WGS sequence"/>
</dbReference>
<reference evidence="3 4" key="1">
    <citation type="submission" date="2016-07" db="EMBL/GenBank/DDBJ databases">
        <title>Pervasive Adenine N6-methylation of Active Genes in Fungi.</title>
        <authorList>
            <consortium name="DOE Joint Genome Institute"/>
            <person name="Mondo S.J."/>
            <person name="Dannebaum R.O."/>
            <person name="Kuo R.C."/>
            <person name="Labutti K."/>
            <person name="Haridas S."/>
            <person name="Kuo A."/>
            <person name="Salamov A."/>
            <person name="Ahrendt S.R."/>
            <person name="Lipzen A."/>
            <person name="Sullivan W."/>
            <person name="Andreopoulos W.B."/>
            <person name="Clum A."/>
            <person name="Lindquist E."/>
            <person name="Daum C."/>
            <person name="Ramamoorthy G.K."/>
            <person name="Gryganskyi A."/>
            <person name="Culley D."/>
            <person name="Magnuson J.K."/>
            <person name="James T.Y."/>
            <person name="O'Malley M.A."/>
            <person name="Stajich J.E."/>
            <person name="Spatafora J.W."/>
            <person name="Visel A."/>
            <person name="Grigoriev I.V."/>
        </authorList>
    </citation>
    <scope>NUCLEOTIDE SEQUENCE [LARGE SCALE GENOMIC DNA]</scope>
    <source>
        <strain evidence="3 4">PL171</strain>
    </source>
</reference>
<protein>
    <submittedName>
        <fullName evidence="3">Uncharacterized protein</fullName>
    </submittedName>
</protein>
<comment type="caution">
    <text evidence="3">The sequence shown here is derived from an EMBL/GenBank/DDBJ whole genome shotgun (WGS) entry which is preliminary data.</text>
</comment>
<feature type="transmembrane region" description="Helical" evidence="2">
    <location>
        <begin position="86"/>
        <end position="106"/>
    </location>
</feature>
<dbReference type="AlphaFoldDB" id="A0A1Y2H679"/>
<keyword evidence="2" id="KW-0812">Transmembrane</keyword>
<evidence type="ECO:0000256" key="1">
    <source>
        <dbReference type="SAM" id="MobiDB-lite"/>
    </source>
</evidence>
<evidence type="ECO:0000256" key="2">
    <source>
        <dbReference type="SAM" id="Phobius"/>
    </source>
</evidence>
<keyword evidence="2" id="KW-0472">Membrane</keyword>
<sequence length="531" mass="60400">MASVPSAASSDFTLIRVRGASRDPAVADDDENVPLSGPLQLEDLTGNATDAGRGCIASGPNVAPPKAKGDDSCTSKDDVRLRFPQWRVFILGASIILLCVLLLWGATNDSAPVNEENEAKPPEKQPFAKFLSPEEEAMFGQYQAVGLGDETLEEAYAPVPRTYVSPPNGDIYSTFGIVMATFSPHALMLSRFFDSMAKFCLDCHRVRIVLIIPAKEMDLFTNIRDRHIKQLPGIEVVPFSHVFPALNVTLAIDTPGWNAGWTGWDEERLLKAKDKAIFQSFKKVYGCLYLATEYCMLLDSEGFFIRQATLADIYGGYRKSPYLVYSSYLRQRFFATRSAQDLLGYHENYGWALEEYNWVLDTNIIAELERIFRRARPNLEHMEPLVFIEVVYWIYMMHNHHRYPRLRVLDTANLFGIDVLNNMRKQVNFNDDAITVWEDLRWFMEKDPALVDLAVDIFNKNKFKMIKIGKTKESIEFLERATSVVLCVSEQPDELYEMAMKGYFNRTLEPPKKQESQHEEGRMAEAGDQKG</sequence>
<evidence type="ECO:0000313" key="4">
    <source>
        <dbReference type="Proteomes" id="UP000193411"/>
    </source>
</evidence>
<name>A0A1Y2H679_9FUNG</name>
<feature type="compositionally biased region" description="Basic and acidic residues" evidence="1">
    <location>
        <begin position="509"/>
        <end position="531"/>
    </location>
</feature>
<proteinExistence type="predicted"/>
<accession>A0A1Y2H679</accession>
<evidence type="ECO:0000313" key="3">
    <source>
        <dbReference type="EMBL" id="ORZ30029.1"/>
    </source>
</evidence>
<keyword evidence="4" id="KW-1185">Reference proteome</keyword>
<organism evidence="3 4">
    <name type="scientific">Catenaria anguillulae PL171</name>
    <dbReference type="NCBI Taxonomy" id="765915"/>
    <lineage>
        <taxon>Eukaryota</taxon>
        <taxon>Fungi</taxon>
        <taxon>Fungi incertae sedis</taxon>
        <taxon>Blastocladiomycota</taxon>
        <taxon>Blastocladiomycetes</taxon>
        <taxon>Blastocladiales</taxon>
        <taxon>Catenariaceae</taxon>
        <taxon>Catenaria</taxon>
    </lineage>
</organism>